<name>A0A1T4WF35_9BACT</name>
<dbReference type="RefSeq" id="WP_078811251.1">
    <property type="nucleotide sequence ID" value="NZ_FUYE01000001.1"/>
</dbReference>
<protein>
    <submittedName>
        <fullName evidence="2">Stress responsive A/B Barrel Domain</fullName>
    </submittedName>
</protein>
<dbReference type="AlphaFoldDB" id="A0A1T4WF35"/>
<keyword evidence="3" id="KW-1185">Reference proteome</keyword>
<feature type="domain" description="Stress-response A/B barrel" evidence="1">
    <location>
        <begin position="2"/>
        <end position="94"/>
    </location>
</feature>
<accession>A0A1T4WF35</accession>
<gene>
    <name evidence="2" type="ORF">SAMN02745166_00005</name>
</gene>
<evidence type="ECO:0000313" key="3">
    <source>
        <dbReference type="Proteomes" id="UP000190774"/>
    </source>
</evidence>
<dbReference type="InterPro" id="IPR013097">
    <property type="entry name" value="Dabb"/>
</dbReference>
<proteinExistence type="predicted"/>
<dbReference type="Proteomes" id="UP000190774">
    <property type="component" value="Unassembled WGS sequence"/>
</dbReference>
<dbReference type="Pfam" id="PF07876">
    <property type="entry name" value="Dabb"/>
    <property type="match status" value="1"/>
</dbReference>
<dbReference type="STRING" id="48467.SAMN02745166_00005"/>
<dbReference type="PROSITE" id="PS51502">
    <property type="entry name" value="S_R_A_B_BARREL"/>
    <property type="match status" value="1"/>
</dbReference>
<evidence type="ECO:0000313" key="2">
    <source>
        <dbReference type="EMBL" id="SKA75271.1"/>
    </source>
</evidence>
<dbReference type="OrthoDB" id="195903at2"/>
<sequence>MIAYLSLYKLRPEVTEEKLEDMMSRTRMALLRVPEVLTVKTGKRVNPSDPYPWFVYVEVESMDKLAICQDDPHYIKFREEVIRPHVAEQEATAFEMEPRKDVKYS</sequence>
<evidence type="ECO:0000259" key="1">
    <source>
        <dbReference type="PROSITE" id="PS51502"/>
    </source>
</evidence>
<dbReference type="SUPFAM" id="SSF54909">
    <property type="entry name" value="Dimeric alpha+beta barrel"/>
    <property type="match status" value="1"/>
</dbReference>
<dbReference type="InterPro" id="IPR011008">
    <property type="entry name" value="Dimeric_a/b-barrel"/>
</dbReference>
<dbReference type="EMBL" id="FUYE01000001">
    <property type="protein sequence ID" value="SKA75271.1"/>
    <property type="molecule type" value="Genomic_DNA"/>
</dbReference>
<organism evidence="2 3">
    <name type="scientific">Prosthecobacter debontii</name>
    <dbReference type="NCBI Taxonomy" id="48467"/>
    <lineage>
        <taxon>Bacteria</taxon>
        <taxon>Pseudomonadati</taxon>
        <taxon>Verrucomicrobiota</taxon>
        <taxon>Verrucomicrobiia</taxon>
        <taxon>Verrucomicrobiales</taxon>
        <taxon>Verrucomicrobiaceae</taxon>
        <taxon>Prosthecobacter</taxon>
    </lineage>
</organism>
<reference evidence="3" key="1">
    <citation type="submission" date="2017-02" db="EMBL/GenBank/DDBJ databases">
        <authorList>
            <person name="Varghese N."/>
            <person name="Submissions S."/>
        </authorList>
    </citation>
    <scope>NUCLEOTIDE SEQUENCE [LARGE SCALE GENOMIC DNA]</scope>
    <source>
        <strain evidence="3">ATCC 700200</strain>
    </source>
</reference>
<dbReference type="Gene3D" id="3.30.70.100">
    <property type="match status" value="1"/>
</dbReference>